<comment type="similarity">
    <text evidence="1">Belongs to the helicase family. DnaB subfamily.</text>
</comment>
<evidence type="ECO:0000313" key="14">
    <source>
        <dbReference type="Proteomes" id="UP000189796"/>
    </source>
</evidence>
<dbReference type="GO" id="GO:0016787">
    <property type="term" value="F:hydrolase activity"/>
    <property type="evidence" value="ECO:0007669"/>
    <property type="project" value="UniProtKB-KW"/>
</dbReference>
<proteinExistence type="inferred from homology"/>
<evidence type="ECO:0000259" key="12">
    <source>
        <dbReference type="PROSITE" id="PS51199"/>
    </source>
</evidence>
<keyword evidence="2" id="KW-0639">Primosome</keyword>
<dbReference type="Pfam" id="PF00772">
    <property type="entry name" value="DnaB"/>
    <property type="match status" value="1"/>
</dbReference>
<keyword evidence="8" id="KW-0238">DNA-binding</keyword>
<dbReference type="Gene3D" id="1.10.860.10">
    <property type="entry name" value="DNAb Helicase, Chain A"/>
    <property type="match status" value="1"/>
</dbReference>
<dbReference type="GO" id="GO:0043139">
    <property type="term" value="F:5'-3' DNA helicase activity"/>
    <property type="evidence" value="ECO:0007669"/>
    <property type="project" value="UniProtKB-EC"/>
</dbReference>
<dbReference type="AlphaFoldDB" id="A0A1M5UG29"/>
<dbReference type="InterPro" id="IPR016136">
    <property type="entry name" value="DNA_helicase_N/primase_C"/>
</dbReference>
<dbReference type="InterPro" id="IPR007693">
    <property type="entry name" value="DNA_helicase_DnaB-like_N"/>
</dbReference>
<keyword evidence="6 13" id="KW-0347">Helicase</keyword>
<dbReference type="InterPro" id="IPR007694">
    <property type="entry name" value="DNA_helicase_DnaB-like_C"/>
</dbReference>
<evidence type="ECO:0000256" key="3">
    <source>
        <dbReference type="ARBA" id="ARBA00022705"/>
    </source>
</evidence>
<keyword evidence="4" id="KW-0547">Nucleotide-binding</keyword>
<feature type="domain" description="SF4 helicase" evidence="12">
    <location>
        <begin position="184"/>
        <end position="474"/>
    </location>
</feature>
<evidence type="ECO:0000256" key="5">
    <source>
        <dbReference type="ARBA" id="ARBA00022801"/>
    </source>
</evidence>
<dbReference type="PANTHER" id="PTHR30153:SF2">
    <property type="entry name" value="REPLICATIVE DNA HELICASE"/>
    <property type="match status" value="1"/>
</dbReference>
<dbReference type="GO" id="GO:0005524">
    <property type="term" value="F:ATP binding"/>
    <property type="evidence" value="ECO:0007669"/>
    <property type="project" value="UniProtKB-KW"/>
</dbReference>
<evidence type="ECO:0000256" key="6">
    <source>
        <dbReference type="ARBA" id="ARBA00022806"/>
    </source>
</evidence>
<dbReference type="InterPro" id="IPR027417">
    <property type="entry name" value="P-loop_NTPase"/>
</dbReference>
<dbReference type="GO" id="GO:0006269">
    <property type="term" value="P:DNA replication, synthesis of primer"/>
    <property type="evidence" value="ECO:0007669"/>
    <property type="project" value="UniProtKB-KW"/>
</dbReference>
<dbReference type="PANTHER" id="PTHR30153">
    <property type="entry name" value="REPLICATIVE DNA HELICASE DNAB"/>
    <property type="match status" value="1"/>
</dbReference>
<evidence type="ECO:0000256" key="10">
    <source>
        <dbReference type="ARBA" id="ARBA00044969"/>
    </source>
</evidence>
<dbReference type="PROSITE" id="PS51199">
    <property type="entry name" value="SF4_HELICASE"/>
    <property type="match status" value="1"/>
</dbReference>
<evidence type="ECO:0000256" key="9">
    <source>
        <dbReference type="ARBA" id="ARBA00023235"/>
    </source>
</evidence>
<dbReference type="GO" id="GO:0005829">
    <property type="term" value="C:cytosol"/>
    <property type="evidence" value="ECO:0007669"/>
    <property type="project" value="TreeGrafter"/>
</dbReference>
<evidence type="ECO:0000256" key="8">
    <source>
        <dbReference type="ARBA" id="ARBA00023125"/>
    </source>
</evidence>
<dbReference type="SUPFAM" id="SSF48024">
    <property type="entry name" value="N-terminal domain of DnaB helicase"/>
    <property type="match status" value="1"/>
</dbReference>
<dbReference type="SUPFAM" id="SSF52540">
    <property type="entry name" value="P-loop containing nucleoside triphosphate hydrolases"/>
    <property type="match status" value="1"/>
</dbReference>
<dbReference type="Proteomes" id="UP000189796">
    <property type="component" value="Chromosome I"/>
</dbReference>
<keyword evidence="7" id="KW-0067">ATP-binding</keyword>
<gene>
    <name evidence="13" type="ORF">SAMN05443248_5421</name>
</gene>
<sequence length="474" mass="51113">MTAPANIDGATLHSIELEQAILGAVLVNNSVFDIIESKLTASDFFEPLHCEIFDAIAKVRASHGVVTPALIIASIGGDANQVIVEGMTRRRYIARLAAEASVPRNALAYAKQIREFADRRKILATVETMSFGIQGNQPAADIAGAGIELLDEIAMQASAGSTPQVSLREANDKSLARMQHGMQNPGKLAGMSCGLRGLDSKTGGLKRGELFILAGRPGMGKTALGLCIARATAEAGEPTFFSSLEMGDVSLSDRSLADCAFERNRPIPYYDIANGTLNDAQAQRVIEAARQQRDWPLKIDPAPGLTVSQIAARARRHKQTLERQGLRLGPVIVDHMHIVRPSNRYSGARVNEVGEISAALKGLAKELDVPVIALAQLSRALESRDDKRPTMADLRDSGTIEQDADAIIFVYREAYYLERSTGANAEQEAARVDRLIDAKDQLEAIVAKQRNGPTGTVHLFCNIACNAVRDQEGI</sequence>
<keyword evidence="9" id="KW-0413">Isomerase</keyword>
<dbReference type="Pfam" id="PF03796">
    <property type="entry name" value="DnaB_C"/>
    <property type="match status" value="1"/>
</dbReference>
<comment type="catalytic activity">
    <reaction evidence="11">
        <text>ATP + H2O = ADP + phosphate + H(+)</text>
        <dbReference type="Rhea" id="RHEA:13065"/>
        <dbReference type="ChEBI" id="CHEBI:15377"/>
        <dbReference type="ChEBI" id="CHEBI:15378"/>
        <dbReference type="ChEBI" id="CHEBI:30616"/>
        <dbReference type="ChEBI" id="CHEBI:43474"/>
        <dbReference type="ChEBI" id="CHEBI:456216"/>
        <dbReference type="EC" id="5.6.2.3"/>
    </reaction>
</comment>
<dbReference type="EC" id="5.6.2.3" evidence="10"/>
<evidence type="ECO:0000313" key="13">
    <source>
        <dbReference type="EMBL" id="SHH61786.1"/>
    </source>
</evidence>
<keyword evidence="5" id="KW-0378">Hydrolase</keyword>
<dbReference type="OrthoDB" id="9773982at2"/>
<dbReference type="RefSeq" id="WP_079604042.1">
    <property type="nucleotide sequence ID" value="NZ_LT670817.1"/>
</dbReference>
<organism evidence="13 14">
    <name type="scientific">Bradyrhizobium erythrophlei</name>
    <dbReference type="NCBI Taxonomy" id="1437360"/>
    <lineage>
        <taxon>Bacteria</taxon>
        <taxon>Pseudomonadati</taxon>
        <taxon>Pseudomonadota</taxon>
        <taxon>Alphaproteobacteria</taxon>
        <taxon>Hyphomicrobiales</taxon>
        <taxon>Nitrobacteraceae</taxon>
        <taxon>Bradyrhizobium</taxon>
    </lineage>
</organism>
<dbReference type="EMBL" id="LT670817">
    <property type="protein sequence ID" value="SHH61786.1"/>
    <property type="molecule type" value="Genomic_DNA"/>
</dbReference>
<dbReference type="GO" id="GO:0003677">
    <property type="term" value="F:DNA binding"/>
    <property type="evidence" value="ECO:0007669"/>
    <property type="project" value="UniProtKB-KW"/>
</dbReference>
<evidence type="ECO:0000256" key="11">
    <source>
        <dbReference type="ARBA" id="ARBA00048954"/>
    </source>
</evidence>
<name>A0A1M5UG29_9BRAD</name>
<dbReference type="CDD" id="cd00984">
    <property type="entry name" value="DnaB_C"/>
    <property type="match status" value="1"/>
</dbReference>
<dbReference type="InterPro" id="IPR036185">
    <property type="entry name" value="DNA_heli_DnaB-like_N_sf"/>
</dbReference>
<dbReference type="Gene3D" id="3.40.50.300">
    <property type="entry name" value="P-loop containing nucleotide triphosphate hydrolases"/>
    <property type="match status" value="1"/>
</dbReference>
<keyword evidence="3" id="KW-0235">DNA replication</keyword>
<evidence type="ECO:0000256" key="7">
    <source>
        <dbReference type="ARBA" id="ARBA00022840"/>
    </source>
</evidence>
<dbReference type="GO" id="GO:1990077">
    <property type="term" value="C:primosome complex"/>
    <property type="evidence" value="ECO:0007669"/>
    <property type="project" value="UniProtKB-KW"/>
</dbReference>
<accession>A0A1M5UG29</accession>
<evidence type="ECO:0000256" key="4">
    <source>
        <dbReference type="ARBA" id="ARBA00022741"/>
    </source>
</evidence>
<evidence type="ECO:0000256" key="2">
    <source>
        <dbReference type="ARBA" id="ARBA00022515"/>
    </source>
</evidence>
<evidence type="ECO:0000256" key="1">
    <source>
        <dbReference type="ARBA" id="ARBA00008428"/>
    </source>
</evidence>
<reference evidence="13 14" key="1">
    <citation type="submission" date="2016-11" db="EMBL/GenBank/DDBJ databases">
        <authorList>
            <person name="Jaros S."/>
            <person name="Januszkiewicz K."/>
            <person name="Wedrychowicz H."/>
        </authorList>
    </citation>
    <scope>NUCLEOTIDE SEQUENCE [LARGE SCALE GENOMIC DNA]</scope>
    <source>
        <strain evidence="13 14">GAS138</strain>
    </source>
</reference>
<protein>
    <recommendedName>
        <fullName evidence="10">DNA 5'-3' helicase</fullName>
        <ecNumber evidence="10">5.6.2.3</ecNumber>
    </recommendedName>
</protein>